<sequence length="43" mass="5075">MYYQFICHWDIVRYRAPNKVSWNLDKNRPNVGYAATVAAQCNP</sequence>
<name>Q6AC24_LEIXX</name>
<evidence type="ECO:0000313" key="1">
    <source>
        <dbReference type="EMBL" id="AAT90068.1"/>
    </source>
</evidence>
<organism evidence="1 2">
    <name type="scientific">Leifsonia xyli subsp. xyli (strain CTCB07)</name>
    <dbReference type="NCBI Taxonomy" id="281090"/>
    <lineage>
        <taxon>Bacteria</taxon>
        <taxon>Bacillati</taxon>
        <taxon>Actinomycetota</taxon>
        <taxon>Actinomycetes</taxon>
        <taxon>Micrococcales</taxon>
        <taxon>Microbacteriaceae</taxon>
        <taxon>Leifsonia</taxon>
    </lineage>
</organism>
<dbReference type="KEGG" id="lxx:Lxx24425"/>
<accession>Q6AC24</accession>
<reference evidence="1 2" key="1">
    <citation type="journal article" date="2004" name="Mol. Plant Microbe Interact.">
        <title>The genome sequence of the Gram-positive sugarcane pathogen Leifsonia xyli subsp. xyli.</title>
        <authorList>
            <person name="Monteiro-Vitorello C.B."/>
            <person name="Camargo L.E.A."/>
            <person name="Van Sluys M.A."/>
            <person name="Kitajima J.P."/>
            <person name="Truffi D."/>
            <person name="do Amaral A.M."/>
            <person name="Harakava R."/>
            <person name="de Oliveira J.C.F."/>
            <person name="Wood D."/>
            <person name="de Oliveira M.C."/>
            <person name="Miyaki C.Y."/>
            <person name="Takita M.A."/>
            <person name="da Silva A.C.R."/>
            <person name="Furlan L.R."/>
            <person name="Carraro D.M."/>
            <person name="Camarotte G."/>
            <person name="Almeida N.F. Jr."/>
            <person name="Carrer H."/>
            <person name="Coutinho L.L."/>
            <person name="El-Dorry H.A."/>
            <person name="Ferro M.I.T."/>
            <person name="Gagliardi P.R."/>
            <person name="Giglioti E."/>
            <person name="Goldman M.H.S."/>
            <person name="Goldman G.H."/>
            <person name="Kimura E.T."/>
            <person name="Ferro E.S."/>
            <person name="Kuramae E.E."/>
            <person name="Lemos E.G.M."/>
            <person name="Lemos M.V.F."/>
            <person name="Mauro S.M.Z."/>
            <person name="Machado M.A."/>
            <person name="Marino C.L."/>
            <person name="Menck C.F."/>
            <person name="Nunes L.R."/>
            <person name="Oliveira R.C."/>
            <person name="Pereira G.G."/>
            <person name="Siqueira W."/>
            <person name="de Souza A.A."/>
            <person name="Tsai S.M."/>
            <person name="Zanca A.S."/>
            <person name="Simpson A.J.G."/>
            <person name="Brumbley S.M."/>
            <person name="Setubal J.C."/>
        </authorList>
    </citation>
    <scope>NUCLEOTIDE SEQUENCE [LARGE SCALE GENOMIC DNA]</scope>
    <source>
        <strain evidence="1 2">CTCB07</strain>
    </source>
</reference>
<dbReference type="EMBL" id="AE016822">
    <property type="protein sequence ID" value="AAT90068.1"/>
    <property type="molecule type" value="Genomic_DNA"/>
</dbReference>
<dbReference type="AlphaFoldDB" id="Q6AC24"/>
<dbReference type="Pfam" id="PF10783">
    <property type="entry name" value="DUF2599"/>
    <property type="match status" value="1"/>
</dbReference>
<dbReference type="HOGENOM" id="CLU_3235485_0_0_11"/>
<evidence type="ECO:0008006" key="3">
    <source>
        <dbReference type="Google" id="ProtNLM"/>
    </source>
</evidence>
<dbReference type="Proteomes" id="UP000001306">
    <property type="component" value="Chromosome"/>
</dbReference>
<proteinExistence type="predicted"/>
<gene>
    <name evidence="1" type="ordered locus">Lxx24425</name>
</gene>
<protein>
    <recommendedName>
        <fullName evidence="3">DUF2599 domain-containing protein</fullName>
    </recommendedName>
</protein>
<keyword evidence="2" id="KW-1185">Reference proteome</keyword>
<dbReference type="InterPro" id="IPR019719">
    <property type="entry name" value="DUF2599"/>
</dbReference>
<evidence type="ECO:0000313" key="2">
    <source>
        <dbReference type="Proteomes" id="UP000001306"/>
    </source>
</evidence>